<dbReference type="GO" id="GO:0005634">
    <property type="term" value="C:nucleus"/>
    <property type="evidence" value="ECO:0007669"/>
    <property type="project" value="UniProtKB-SubCell"/>
</dbReference>
<dbReference type="InterPro" id="IPR011009">
    <property type="entry name" value="Kinase-like_dom_sf"/>
</dbReference>
<dbReference type="Pfam" id="PF23593">
    <property type="entry name" value="HEAT_ATR"/>
    <property type="match status" value="1"/>
</dbReference>
<dbReference type="InterPro" id="IPR003152">
    <property type="entry name" value="FATC_dom"/>
</dbReference>
<dbReference type="InterPro" id="IPR012993">
    <property type="entry name" value="UME"/>
</dbReference>
<comment type="catalytic activity">
    <reaction evidence="12">
        <text>L-threonyl-[protein] + ATP = O-phospho-L-threonyl-[protein] + ADP + H(+)</text>
        <dbReference type="Rhea" id="RHEA:46608"/>
        <dbReference type="Rhea" id="RHEA-COMP:11060"/>
        <dbReference type="Rhea" id="RHEA-COMP:11605"/>
        <dbReference type="ChEBI" id="CHEBI:15378"/>
        <dbReference type="ChEBI" id="CHEBI:30013"/>
        <dbReference type="ChEBI" id="CHEBI:30616"/>
        <dbReference type="ChEBI" id="CHEBI:61977"/>
        <dbReference type="ChEBI" id="CHEBI:456216"/>
        <dbReference type="EC" id="2.7.11.1"/>
    </reaction>
</comment>
<dbReference type="PROSITE" id="PS50290">
    <property type="entry name" value="PI3_4_KINASE_3"/>
    <property type="match status" value="1"/>
</dbReference>
<evidence type="ECO:0000313" key="17">
    <source>
        <dbReference type="EMBL" id="KAF9534591.1"/>
    </source>
</evidence>
<reference evidence="17" key="1">
    <citation type="submission" date="2020-11" db="EMBL/GenBank/DDBJ databases">
        <authorList>
            <consortium name="DOE Joint Genome Institute"/>
            <person name="Ahrendt S."/>
            <person name="Riley R."/>
            <person name="Andreopoulos W."/>
            <person name="Labutti K."/>
            <person name="Pangilinan J."/>
            <person name="Ruiz-Duenas F.J."/>
            <person name="Barrasa J.M."/>
            <person name="Sanchez-Garcia M."/>
            <person name="Camarero S."/>
            <person name="Miyauchi S."/>
            <person name="Serrano A."/>
            <person name="Linde D."/>
            <person name="Babiker R."/>
            <person name="Drula E."/>
            <person name="Ayuso-Fernandez I."/>
            <person name="Pacheco R."/>
            <person name="Padilla G."/>
            <person name="Ferreira P."/>
            <person name="Barriuso J."/>
            <person name="Kellner H."/>
            <person name="Castanera R."/>
            <person name="Alfaro M."/>
            <person name="Ramirez L."/>
            <person name="Pisabarro A.G."/>
            <person name="Kuo A."/>
            <person name="Tritt A."/>
            <person name="Lipzen A."/>
            <person name="He G."/>
            <person name="Yan M."/>
            <person name="Ng V."/>
            <person name="Cullen D."/>
            <person name="Martin F."/>
            <person name="Rosso M.-N."/>
            <person name="Henrissat B."/>
            <person name="Hibbett D."/>
            <person name="Martinez A.T."/>
            <person name="Grigoriev I.V."/>
        </authorList>
    </citation>
    <scope>NUCLEOTIDE SEQUENCE</scope>
    <source>
        <strain evidence="17">CBS 506.95</strain>
    </source>
</reference>
<dbReference type="InterPro" id="IPR000403">
    <property type="entry name" value="PI3/4_kinase_cat_dom"/>
</dbReference>
<dbReference type="SMART" id="SM01343">
    <property type="entry name" value="FATC"/>
    <property type="match status" value="1"/>
</dbReference>
<evidence type="ECO:0000256" key="4">
    <source>
        <dbReference type="ARBA" id="ARBA00022527"/>
    </source>
</evidence>
<dbReference type="Pfam" id="PF00454">
    <property type="entry name" value="PI3_PI4_kinase"/>
    <property type="match status" value="1"/>
</dbReference>
<accession>A0A9P6EST0</accession>
<dbReference type="PROSITE" id="PS00916">
    <property type="entry name" value="PI3_4_KINASE_2"/>
    <property type="match status" value="1"/>
</dbReference>
<evidence type="ECO:0000256" key="12">
    <source>
        <dbReference type="ARBA" id="ARBA00047899"/>
    </source>
</evidence>
<gene>
    <name evidence="17" type="ORF">CPB83DRAFT_754578</name>
</gene>
<dbReference type="Pfam" id="PF02260">
    <property type="entry name" value="FATC"/>
    <property type="match status" value="1"/>
</dbReference>
<dbReference type="Pfam" id="PF02259">
    <property type="entry name" value="FAT"/>
    <property type="match status" value="1"/>
</dbReference>
<dbReference type="CDD" id="cd00892">
    <property type="entry name" value="PIKKc_ATR"/>
    <property type="match status" value="1"/>
</dbReference>
<dbReference type="SUPFAM" id="SSF56112">
    <property type="entry name" value="Protein kinase-like (PK-like)"/>
    <property type="match status" value="1"/>
</dbReference>
<dbReference type="InterPro" id="IPR056802">
    <property type="entry name" value="ATR-like_M-HEAT"/>
</dbReference>
<comment type="similarity">
    <text evidence="2">Belongs to the PI3/PI4-kinase family. ATM subfamily.</text>
</comment>
<sequence>MAPHLWRQRVETVISEMVSPEELAWMDDDESLSVSHICNQALEELQARFQRPLQLTTDADRILLAERLFTLPCLLAQCNQTDCPSQTANNKYLTLVPTVTVFTKLLDGPSNEVTHQVKMKVFQAISRFLDHHSSAEDLAQVLDLIFAGLGDSNRSTRLSAGKCLDSFIRSYEIRGQQKIVVEGIFARLYQLFETSKTAVRETMLVTVASIGRRSSYDTLGQVLGLIIAQLGRQNPVIRGSACMQILSLSKHHKKAPYLLLLPYQDKIAPFIIERLPVQPDLLSEACRVMSSAPSDFINITLPYTLPIIFASCNQGVLDLVSREVPEFPKVLINHFPTVLSHIFLLPSQAATTKGLNFVAKVVSDATKTTVTVQSVVKVSLVSLLGNLVMKMGDDDRGKAEMAIEALQRVQNELEVGSKKPFSTPSLGDFLRIHMLGLISNINDVLQDVQGKKSPEMKRKLIRGLGTLIEQIGEPINHVSPQIMATFQTMVGIPELSEATMESWHKFLITLAASDVGPHIGPTSAAIVSSWNVLSLTAQEMAYQALDFLIGTDDEDIRRYLCDVADISVIKELRPLADQLRRLRGRTSPKDELQRILGQSASDNLTVVGQALHQLKAFLLAEGNRQYLRESTSGDMFSPIIGDTIACVLSAACRDSGDDEYLTKQLAFECLGVLGAIDPDRCEIDSRSTNLIILKNFTDEEEATVFALHLIQDLLVGAFRSTSDIKYQNNLAYSIQELLKLCRFTPAVVSDRGSSVSVKTRKLWASLPKHVLETVTPLLESKYFLSEKPSSEVRLPIYPNQSTYREWIQVWATDLISKASVPMAQKVFSVFRSAVRSKDVIVAYHLLPHLVLHVLISGNGDHAHGVRTEIITVLQDQVDVESTSTSDKKLLSAQASATICANDVCKAVFMLLDHLNKWVRAVRQDLSKKEGGKRSRANIHPEEQLSRLDSILSNIDQTLMAKAAFKCKAYARSLMNFEQQIVTILERGGTDKDLPEYYERLHEIYAQLDEPDGMEGISTMILSPTLEHQIRQHESTGRWTSAQSCWEVRLQESPNNVEFHVGLLRCLRNLGHYDTLRTHVAGVLTRHPDWEATLAGFQAESAWMIGAWEDVKRVVERNDVQTSSMVLARVLLAMREGNQPLIDDALSRARIVLGAPIAAAGVGGYRRAYDAALDLHLTHELELIYATTSAQSESQEATPRRRMADLSKTLTERLDFTLPTFRSREQVLSMRRTAFALASTGRSVSAAIGKSWLASAKIARKARQWQTAYSAVLQAQKRDAPYSFIESAKLLKASGDPLRALNELENSSNRLQLFDKQFVDLTGDTELPRMKAKILILRARWMDDTDRFDDGTIYEIFKEAAAFQRDWESAHYYLGLFHDECFKKLSSPDRLTRGPKMIQYTIRAYVKAIMNGSKFVYQTVPRMLTIWLDMGENKKICHEDSYKKMTEVIAKAFREAPAYKWFTAFPQIVSRVGHENLDVYRHLERLMITVLETYPRQALWLFMAVVKSTKENRYTRGKQILQLIQGNPRNSQNNVQRLVKQSLSMTQELLKLCDATIDETKYSLNMSKDFSSLKRLGKCDLIIPLQESLIASLPPTPQAEGTHYPFPLDTPTFQEFADEIEVMKSLAKPRKITIKGSNGQTYMFLGKPKDDLRKDARLMDFNAIINKLLKGSSESRRRQLHIRTYGVVTLNEECGFIQWVPNTIPIRPILIKSYDARQVKPWTGNMSETFKKIKETGLSDKQCADLFQTKILTVFMPIFHEWFIETFPEPTAWLASRLTYGRTAAVMSMVGYILGLGDRHCENILMDMNSGDVVHVDFNCLFEKGKQLETPERVPFRLTQNMVDGLGVSGVEGVFRMSCELTMQLLRDNRELLMSVLDAFVHDPLVEWEDEKRKIDLGRQKHANVPKVKADLRELAKAALNPIEKKLRGIHSNNKERNERELSTSNFVQMLIQEATDLGNLSRMYPGWAPWH</sequence>
<keyword evidence="9" id="KW-0067">ATP-binding</keyword>
<dbReference type="GO" id="GO:0000723">
    <property type="term" value="P:telomere maintenance"/>
    <property type="evidence" value="ECO:0007669"/>
    <property type="project" value="TreeGrafter"/>
</dbReference>
<keyword evidence="6" id="KW-0547">Nucleotide-binding</keyword>
<evidence type="ECO:0000256" key="6">
    <source>
        <dbReference type="ARBA" id="ARBA00022741"/>
    </source>
</evidence>
<dbReference type="PROSITE" id="PS51189">
    <property type="entry name" value="FAT"/>
    <property type="match status" value="1"/>
</dbReference>
<dbReference type="InterPro" id="IPR016024">
    <property type="entry name" value="ARM-type_fold"/>
</dbReference>
<dbReference type="SMART" id="SM00146">
    <property type="entry name" value="PI3Kc"/>
    <property type="match status" value="1"/>
</dbReference>
<evidence type="ECO:0000256" key="3">
    <source>
        <dbReference type="ARBA" id="ARBA00012513"/>
    </source>
</evidence>
<dbReference type="GO" id="GO:0005524">
    <property type="term" value="F:ATP binding"/>
    <property type="evidence" value="ECO:0007669"/>
    <property type="project" value="UniProtKB-KW"/>
</dbReference>
<comment type="catalytic activity">
    <reaction evidence="13">
        <text>L-seryl-[protein] + ATP = O-phospho-L-seryl-[protein] + ADP + H(+)</text>
        <dbReference type="Rhea" id="RHEA:17989"/>
        <dbReference type="Rhea" id="RHEA-COMP:9863"/>
        <dbReference type="Rhea" id="RHEA-COMP:11604"/>
        <dbReference type="ChEBI" id="CHEBI:15378"/>
        <dbReference type="ChEBI" id="CHEBI:29999"/>
        <dbReference type="ChEBI" id="CHEBI:30616"/>
        <dbReference type="ChEBI" id="CHEBI:83421"/>
        <dbReference type="ChEBI" id="CHEBI:456216"/>
        <dbReference type="EC" id="2.7.11.1"/>
    </reaction>
</comment>
<dbReference type="SMART" id="SM00802">
    <property type="entry name" value="UME"/>
    <property type="match status" value="1"/>
</dbReference>
<dbReference type="PROSITE" id="PS51190">
    <property type="entry name" value="FATC"/>
    <property type="match status" value="1"/>
</dbReference>
<feature type="domain" description="FATC" evidence="16">
    <location>
        <begin position="1939"/>
        <end position="1971"/>
    </location>
</feature>
<dbReference type="EC" id="2.7.11.1" evidence="3"/>
<dbReference type="PANTHER" id="PTHR11139:SF125">
    <property type="entry name" value="SERINE_THREONINE-PROTEIN KINASE MEC1"/>
    <property type="match status" value="1"/>
</dbReference>
<evidence type="ECO:0000256" key="7">
    <source>
        <dbReference type="ARBA" id="ARBA00022763"/>
    </source>
</evidence>
<dbReference type="Pfam" id="PF25030">
    <property type="entry name" value="M-HEAT_ATR"/>
    <property type="match status" value="1"/>
</dbReference>
<dbReference type="InterPro" id="IPR018936">
    <property type="entry name" value="PI3/4_kinase_CS"/>
</dbReference>
<evidence type="ECO:0000256" key="11">
    <source>
        <dbReference type="ARBA" id="ARBA00023242"/>
    </source>
</evidence>
<proteinExistence type="inferred from homology"/>
<keyword evidence="11" id="KW-0539">Nucleus</keyword>
<dbReference type="Gene3D" id="1.10.1070.11">
    <property type="entry name" value="Phosphatidylinositol 3-/4-kinase, catalytic domain"/>
    <property type="match status" value="1"/>
</dbReference>
<evidence type="ECO:0000256" key="5">
    <source>
        <dbReference type="ARBA" id="ARBA00022679"/>
    </source>
</evidence>
<dbReference type="SUPFAM" id="SSF48371">
    <property type="entry name" value="ARM repeat"/>
    <property type="match status" value="1"/>
</dbReference>
<evidence type="ECO:0000259" key="14">
    <source>
        <dbReference type="PROSITE" id="PS50290"/>
    </source>
</evidence>
<keyword evidence="10" id="KW-0234">DNA repair</keyword>
<dbReference type="Gene3D" id="1.25.10.10">
    <property type="entry name" value="Leucine-rich Repeat Variant"/>
    <property type="match status" value="1"/>
</dbReference>
<evidence type="ECO:0000256" key="1">
    <source>
        <dbReference type="ARBA" id="ARBA00004123"/>
    </source>
</evidence>
<dbReference type="Proteomes" id="UP000807306">
    <property type="component" value="Unassembled WGS sequence"/>
</dbReference>
<dbReference type="InterPro" id="IPR036940">
    <property type="entry name" value="PI3/4_kinase_cat_sf"/>
</dbReference>
<feature type="domain" description="FAT" evidence="15">
    <location>
        <begin position="958"/>
        <end position="1507"/>
    </location>
</feature>
<dbReference type="InterPro" id="IPR050517">
    <property type="entry name" value="DDR_Repair_Kinase"/>
</dbReference>
<dbReference type="GO" id="GO:0000077">
    <property type="term" value="P:DNA damage checkpoint signaling"/>
    <property type="evidence" value="ECO:0007669"/>
    <property type="project" value="TreeGrafter"/>
</dbReference>
<dbReference type="PANTHER" id="PTHR11139">
    <property type="entry name" value="ATAXIA TELANGIECTASIA MUTATED ATM -RELATED"/>
    <property type="match status" value="1"/>
</dbReference>
<evidence type="ECO:0000256" key="2">
    <source>
        <dbReference type="ARBA" id="ARBA00010769"/>
    </source>
</evidence>
<dbReference type="InterPro" id="IPR003151">
    <property type="entry name" value="PIK-rel_kinase_FAT"/>
</dbReference>
<evidence type="ECO:0000256" key="9">
    <source>
        <dbReference type="ARBA" id="ARBA00022840"/>
    </source>
</evidence>
<organism evidence="17 18">
    <name type="scientific">Crepidotus variabilis</name>
    <dbReference type="NCBI Taxonomy" id="179855"/>
    <lineage>
        <taxon>Eukaryota</taxon>
        <taxon>Fungi</taxon>
        <taxon>Dikarya</taxon>
        <taxon>Basidiomycota</taxon>
        <taxon>Agaricomycotina</taxon>
        <taxon>Agaricomycetes</taxon>
        <taxon>Agaricomycetidae</taxon>
        <taxon>Agaricales</taxon>
        <taxon>Agaricineae</taxon>
        <taxon>Crepidotaceae</taxon>
        <taxon>Crepidotus</taxon>
    </lineage>
</organism>
<keyword evidence="5" id="KW-0808">Transferase</keyword>
<dbReference type="GO" id="GO:0005694">
    <property type="term" value="C:chromosome"/>
    <property type="evidence" value="ECO:0007669"/>
    <property type="project" value="TreeGrafter"/>
</dbReference>
<dbReference type="InterPro" id="IPR057564">
    <property type="entry name" value="HEAT_ATR"/>
</dbReference>
<comment type="caution">
    <text evidence="17">The sequence shown here is derived from an EMBL/GenBank/DDBJ whole genome shotgun (WGS) entry which is preliminary data.</text>
</comment>
<dbReference type="GO" id="GO:0006281">
    <property type="term" value="P:DNA repair"/>
    <property type="evidence" value="ECO:0007669"/>
    <property type="project" value="UniProtKB-KW"/>
</dbReference>
<dbReference type="OrthoDB" id="381190at2759"/>
<dbReference type="InterPro" id="IPR014009">
    <property type="entry name" value="PIK_FAT"/>
</dbReference>
<dbReference type="InterPro" id="IPR011989">
    <property type="entry name" value="ARM-like"/>
</dbReference>
<dbReference type="EMBL" id="MU157825">
    <property type="protein sequence ID" value="KAF9534591.1"/>
    <property type="molecule type" value="Genomic_DNA"/>
</dbReference>
<evidence type="ECO:0000256" key="10">
    <source>
        <dbReference type="ARBA" id="ARBA00023204"/>
    </source>
</evidence>
<comment type="subcellular location">
    <subcellularLocation>
        <location evidence="1">Nucleus</location>
    </subcellularLocation>
</comment>
<protein>
    <recommendedName>
        <fullName evidence="3">non-specific serine/threonine protein kinase</fullName>
        <ecNumber evidence="3">2.7.11.1</ecNumber>
    </recommendedName>
</protein>
<evidence type="ECO:0000256" key="8">
    <source>
        <dbReference type="ARBA" id="ARBA00022777"/>
    </source>
</evidence>
<evidence type="ECO:0000259" key="16">
    <source>
        <dbReference type="PROSITE" id="PS51190"/>
    </source>
</evidence>
<name>A0A9P6EST0_9AGAR</name>
<dbReference type="Gene3D" id="3.30.1010.10">
    <property type="entry name" value="Phosphatidylinositol 3-kinase Catalytic Subunit, Chain A, domain 4"/>
    <property type="match status" value="1"/>
</dbReference>
<dbReference type="GO" id="GO:0004674">
    <property type="term" value="F:protein serine/threonine kinase activity"/>
    <property type="evidence" value="ECO:0007669"/>
    <property type="project" value="UniProtKB-KW"/>
</dbReference>
<keyword evidence="18" id="KW-1185">Reference proteome</keyword>
<keyword evidence="4" id="KW-0723">Serine/threonine-protein kinase</keyword>
<keyword evidence="7" id="KW-0227">DNA damage</keyword>
<evidence type="ECO:0000259" key="15">
    <source>
        <dbReference type="PROSITE" id="PS51189"/>
    </source>
</evidence>
<keyword evidence="8" id="KW-0418">Kinase</keyword>
<evidence type="ECO:0000313" key="18">
    <source>
        <dbReference type="Proteomes" id="UP000807306"/>
    </source>
</evidence>
<evidence type="ECO:0000256" key="13">
    <source>
        <dbReference type="ARBA" id="ARBA00048679"/>
    </source>
</evidence>
<dbReference type="Pfam" id="PF08064">
    <property type="entry name" value="UME"/>
    <property type="match status" value="1"/>
</dbReference>
<feature type="domain" description="PI3K/PI4K catalytic" evidence="14">
    <location>
        <begin position="1615"/>
        <end position="1927"/>
    </location>
</feature>